<organism evidence="2 3">
    <name type="scientific">Austropuccinia psidii MF-1</name>
    <dbReference type="NCBI Taxonomy" id="1389203"/>
    <lineage>
        <taxon>Eukaryota</taxon>
        <taxon>Fungi</taxon>
        <taxon>Dikarya</taxon>
        <taxon>Basidiomycota</taxon>
        <taxon>Pucciniomycotina</taxon>
        <taxon>Pucciniomycetes</taxon>
        <taxon>Pucciniales</taxon>
        <taxon>Sphaerophragmiaceae</taxon>
        <taxon>Austropuccinia</taxon>
    </lineage>
</organism>
<dbReference type="Proteomes" id="UP000765509">
    <property type="component" value="Unassembled WGS sequence"/>
</dbReference>
<reference evidence="2" key="1">
    <citation type="submission" date="2021-03" db="EMBL/GenBank/DDBJ databases">
        <title>Draft genome sequence of rust myrtle Austropuccinia psidii MF-1, a brazilian biotype.</title>
        <authorList>
            <person name="Quecine M.C."/>
            <person name="Pachon D.M.R."/>
            <person name="Bonatelli M.L."/>
            <person name="Correr F.H."/>
            <person name="Franceschini L.M."/>
            <person name="Leite T.F."/>
            <person name="Margarido G.R.A."/>
            <person name="Almeida C.A."/>
            <person name="Ferrarezi J.A."/>
            <person name="Labate C.A."/>
        </authorList>
    </citation>
    <scope>NUCLEOTIDE SEQUENCE</scope>
    <source>
        <strain evidence="2">MF-1</strain>
    </source>
</reference>
<dbReference type="PANTHER" id="PTHR46579">
    <property type="entry name" value="F5/8 TYPE C DOMAIN-CONTAINING PROTEIN-RELATED"/>
    <property type="match status" value="1"/>
</dbReference>
<evidence type="ECO:0000313" key="2">
    <source>
        <dbReference type="EMBL" id="MBW0504154.1"/>
    </source>
</evidence>
<evidence type="ECO:0000313" key="3">
    <source>
        <dbReference type="Proteomes" id="UP000765509"/>
    </source>
</evidence>
<keyword evidence="3" id="KW-1185">Reference proteome</keyword>
<name>A0A9Q3DIX8_9BASI</name>
<proteinExistence type="predicted"/>
<comment type="caution">
    <text evidence="2">The sequence shown here is derived from an EMBL/GenBank/DDBJ whole genome shotgun (WGS) entry which is preliminary data.</text>
</comment>
<accession>A0A9Q3DIX8</accession>
<dbReference type="InterPro" id="IPR004242">
    <property type="entry name" value="Transposase_21"/>
</dbReference>
<dbReference type="OrthoDB" id="3039677at2759"/>
<feature type="region of interest" description="Disordered" evidence="1">
    <location>
        <begin position="1"/>
        <end position="34"/>
    </location>
</feature>
<dbReference type="AlphaFoldDB" id="A0A9Q3DIX8"/>
<dbReference type="EMBL" id="AVOT02017755">
    <property type="protein sequence ID" value="MBW0504154.1"/>
    <property type="molecule type" value="Genomic_DNA"/>
</dbReference>
<evidence type="ECO:0000256" key="1">
    <source>
        <dbReference type="SAM" id="MobiDB-lite"/>
    </source>
</evidence>
<feature type="non-terminal residue" evidence="2">
    <location>
        <position position="1"/>
    </location>
</feature>
<sequence length="864" mass="97223">DLQELPCPADDGGNTSASEESDCLHSQSEDNDSSSDVEQSLSILVALFMCWLHLICALSWTNCKFVYGFIKEIITAAQRSSLDNPVSTRDLRSMIKMLQICPNLQSFVCCPACYSLYEGTNIPMSCTYQQLGHPLCNTSLFHPQTNFSAIRDKGIGPRLISNIQTSELGIINTPRCNLQIYPMAKWIEWLLSLEESEKEIENWKTQLQHASPVSDIQQSLAWKTLLWADGTTHQENCLKLVFSLFIDWFNPRGNKISGKQESLGCLVLTCLNLPPVLRNKPAFTLLYTIIPGPNSPNVITISNILKPFVDELLILKDGIMVSTHQNPQGQMVYAQLLPLIGDLVAIHKVVGFGSHSANQFCSWCKSELTDLQSLKMGERRVGVEVLKAAQAWKDAKTLSAQEQIRKMSGVRWSELNRINYRVPNMHIALGVMHNWLEGVLAEHFSHRWGFQEDSQEKRKMFRRTSPKSKRIRLGSDNLTLDQDEVVDSDTSLSSDDDDIKLGQGINGGLMTKVDMDLFRYLMQDIVTPTGATKLPCNLGHAKHGRLKAAEWLSLFTLIIPLIIPELYLESRRMIGPKSSRGTILQNTGDLVQCTRIAMTKVVRDGHVGRFYNAYNRYLESSKKLFNNPRVKPNHHYALHIPEQLKLWGPMMGVAEFSGERMIGLLQHVKTNQKMSELHGTLMRKTQEKQRLLAKHAKVWAEMGRGEGEAGERRGNWVVIGDDKYVGMLRKQVWVVRSCTFGKQGTRVSIMSPNNIVVYKSSNQFKYGLVRAIYLFPNPGKADSTGIWIQIIHNHHSKPSYPPGTPGYYFRLLGSVLGSIADDAFKMIAPSDILALAAYRLLADDTLCVPTSGILLTPYTHDFIM</sequence>
<dbReference type="PANTHER" id="PTHR46579:SF1">
    <property type="entry name" value="F5_8 TYPE C DOMAIN-CONTAINING PROTEIN"/>
    <property type="match status" value="1"/>
</dbReference>
<protein>
    <submittedName>
        <fullName evidence="2">Uncharacterized protein</fullName>
    </submittedName>
</protein>
<dbReference type="Pfam" id="PF02992">
    <property type="entry name" value="Transposase_21"/>
    <property type="match status" value="1"/>
</dbReference>
<gene>
    <name evidence="2" type="ORF">O181_043869</name>
</gene>